<dbReference type="SUPFAM" id="SSF49785">
    <property type="entry name" value="Galactose-binding domain-like"/>
    <property type="match status" value="1"/>
</dbReference>
<organism evidence="2 3">
    <name type="scientific">Pseudobacteriovorax antillogorgiicola</name>
    <dbReference type="NCBI Taxonomy" id="1513793"/>
    <lineage>
        <taxon>Bacteria</taxon>
        <taxon>Pseudomonadati</taxon>
        <taxon>Bdellovibrionota</taxon>
        <taxon>Oligoflexia</taxon>
        <taxon>Oligoflexales</taxon>
        <taxon>Pseudobacteriovoracaceae</taxon>
        <taxon>Pseudobacteriovorax</taxon>
    </lineage>
</organism>
<gene>
    <name evidence="2" type="ORF">SAMN06296036_12598</name>
</gene>
<keyword evidence="2" id="KW-0378">Hydrolase</keyword>
<dbReference type="RefSeq" id="WP_132324143.1">
    <property type="nucleotide sequence ID" value="NZ_FWZT01000025.1"/>
</dbReference>
<dbReference type="EMBL" id="FWZT01000025">
    <property type="protein sequence ID" value="SMF70173.1"/>
    <property type="molecule type" value="Genomic_DNA"/>
</dbReference>
<dbReference type="Gene3D" id="3.60.10.10">
    <property type="entry name" value="Endonuclease/exonuclease/phosphatase"/>
    <property type="match status" value="1"/>
</dbReference>
<keyword evidence="3" id="KW-1185">Reference proteome</keyword>
<keyword evidence="2" id="KW-0540">Nuclease</keyword>
<dbReference type="OrthoDB" id="9793162at2"/>
<dbReference type="Pfam" id="PF03372">
    <property type="entry name" value="Exo_endo_phos"/>
    <property type="match status" value="1"/>
</dbReference>
<evidence type="ECO:0000313" key="2">
    <source>
        <dbReference type="EMBL" id="SMF70173.1"/>
    </source>
</evidence>
<name>A0A1Y6CRE8_9BACT</name>
<dbReference type="InterPro" id="IPR008979">
    <property type="entry name" value="Galactose-bd-like_sf"/>
</dbReference>
<dbReference type="InterPro" id="IPR036691">
    <property type="entry name" value="Endo/exonu/phosph_ase_sf"/>
</dbReference>
<dbReference type="SUPFAM" id="SSF56219">
    <property type="entry name" value="DNase I-like"/>
    <property type="match status" value="1"/>
</dbReference>
<dbReference type="GO" id="GO:0004519">
    <property type="term" value="F:endonuclease activity"/>
    <property type="evidence" value="ECO:0007669"/>
    <property type="project" value="UniProtKB-KW"/>
</dbReference>
<dbReference type="InterPro" id="IPR005135">
    <property type="entry name" value="Endo/exonuclease/phosphatase"/>
</dbReference>
<dbReference type="GO" id="GO:0004527">
    <property type="term" value="F:exonuclease activity"/>
    <property type="evidence" value="ECO:0007669"/>
    <property type="project" value="UniProtKB-KW"/>
</dbReference>
<dbReference type="Proteomes" id="UP000192907">
    <property type="component" value="Unassembled WGS sequence"/>
</dbReference>
<evidence type="ECO:0000259" key="1">
    <source>
        <dbReference type="Pfam" id="PF03372"/>
    </source>
</evidence>
<keyword evidence="2" id="KW-0255">Endonuclease</keyword>
<dbReference type="STRING" id="1513793.SAMN06296036_12598"/>
<evidence type="ECO:0000313" key="3">
    <source>
        <dbReference type="Proteomes" id="UP000192907"/>
    </source>
</evidence>
<feature type="domain" description="Endonuclease/exonuclease/phosphatase" evidence="1">
    <location>
        <begin position="228"/>
        <end position="419"/>
    </location>
</feature>
<keyword evidence="2" id="KW-0269">Exonuclease</keyword>
<accession>A0A1Y6CRE8</accession>
<proteinExistence type="predicted"/>
<sequence length="450" mass="50770">MKTKPHYLKGSRKLYFLAIILAVSFTKKSSAQNQVFSVYGEDTSAADRLIAGYDAEIYPWEGTLRYKSGVQPFKGSQHISWAGRSGVWFGGGIQSDQPLDLSDYGEGYIQFHIKTTLDVDFRVGVTDRYGNAHYVVVPLGASKYGDVQRDRWSPVRIPVRDIRGIKIDLRTIRYAFAITSITNTYPKKSFNLAVDEIVWVADGGKVTLPTPPTSGGDTTAKGGDLRVMTFNVRTELANDPGERSWNARRYRVSQYIKDSRPDVLGIQEATGGQHDFIRSQIGSQYGSSPRRQIIYRRDRLRIRDSGRIYLVADKWGNRSAEWLEFEVKPTGQRFVFVASHWGVDRNSQQGSANIMRDALGGINGNWRVPTIFVGDLNVQPGSRPLTTLLDQTPLKNFFWGSTFNAWYGANIQLDYVTGHRVSKKDCFVERSHNSFQAPSDHRGIVCNLRF</sequence>
<protein>
    <submittedName>
        <fullName evidence="2">Metal-dependent hydrolase, endonuclease/exonuclease/phosphatase family</fullName>
    </submittedName>
</protein>
<reference evidence="3" key="1">
    <citation type="submission" date="2017-04" db="EMBL/GenBank/DDBJ databases">
        <authorList>
            <person name="Varghese N."/>
            <person name="Submissions S."/>
        </authorList>
    </citation>
    <scope>NUCLEOTIDE SEQUENCE [LARGE SCALE GENOMIC DNA]</scope>
    <source>
        <strain evidence="3">RKEM611</strain>
    </source>
</reference>
<dbReference type="AlphaFoldDB" id="A0A1Y6CRE8"/>